<evidence type="ECO:0000259" key="2">
    <source>
        <dbReference type="Pfam" id="PF01578"/>
    </source>
</evidence>
<feature type="transmembrane region" description="Helical" evidence="1">
    <location>
        <begin position="247"/>
        <end position="268"/>
    </location>
</feature>
<feature type="transmembrane region" description="Helical" evidence="1">
    <location>
        <begin position="218"/>
        <end position="235"/>
    </location>
</feature>
<dbReference type="GO" id="GO:0017004">
    <property type="term" value="P:cytochrome complex assembly"/>
    <property type="evidence" value="ECO:0007669"/>
    <property type="project" value="InterPro"/>
</dbReference>
<feature type="domain" description="Cytochrome c assembly protein" evidence="2">
    <location>
        <begin position="66"/>
        <end position="268"/>
    </location>
</feature>
<accession>A0A4R3KJB7</accession>
<gene>
    <name evidence="3" type="ORF">EDD72_10417</name>
</gene>
<comment type="caution">
    <text evidence="3">The sequence shown here is derived from an EMBL/GenBank/DDBJ whole genome shotgun (WGS) entry which is preliminary data.</text>
</comment>
<dbReference type="InterPro" id="IPR002541">
    <property type="entry name" value="Cyt_c_assembly"/>
</dbReference>
<evidence type="ECO:0000313" key="4">
    <source>
        <dbReference type="Proteomes" id="UP000295788"/>
    </source>
</evidence>
<evidence type="ECO:0000313" key="3">
    <source>
        <dbReference type="EMBL" id="TCS83474.1"/>
    </source>
</evidence>
<feature type="transmembrane region" description="Helical" evidence="1">
    <location>
        <begin position="184"/>
        <end position="206"/>
    </location>
</feature>
<evidence type="ECO:0000256" key="1">
    <source>
        <dbReference type="SAM" id="Phobius"/>
    </source>
</evidence>
<keyword evidence="1" id="KW-0472">Membrane</keyword>
<dbReference type="GO" id="GO:0020037">
    <property type="term" value="F:heme binding"/>
    <property type="evidence" value="ECO:0007669"/>
    <property type="project" value="InterPro"/>
</dbReference>
<feature type="transmembrane region" description="Helical" evidence="1">
    <location>
        <begin position="132"/>
        <end position="158"/>
    </location>
</feature>
<sequence length="275" mass="32603">MINMNGWILFLLLIYSSSFGIRMTNQFITSFKLKKWAKISLLFGGLLHLLIFLINFIEKGYFPLLTIFEVLYFYSFIMIILAIFIQQFFQVDVFEILILFVLFIGLILLLLAESVGETSPTIDEHFLSRFLFLHIGLTLTSYGVFSLSALFSIFFLMYDRLLKQKKWNLLTKKMPSLQRLEKNIFLANLFGTLLLFMGLLFGSIWATSFFHLKFFYDLKVIISIIVFIMYLVFLIQRQKGNWISKQLSQWNLLSFVMVLINFLISYYFESFHHWL</sequence>
<keyword evidence="4" id="KW-1185">Reference proteome</keyword>
<feature type="transmembrane region" description="Helical" evidence="1">
    <location>
        <begin position="36"/>
        <end position="57"/>
    </location>
</feature>
<protein>
    <submittedName>
        <fullName evidence="3">HemX protein</fullName>
    </submittedName>
</protein>
<dbReference type="InterPro" id="IPR052372">
    <property type="entry name" value="YpjD/HemX"/>
</dbReference>
<dbReference type="EMBL" id="SMAB01000004">
    <property type="protein sequence ID" value="TCS83474.1"/>
    <property type="molecule type" value="Genomic_DNA"/>
</dbReference>
<keyword evidence="1" id="KW-1133">Transmembrane helix</keyword>
<keyword evidence="1" id="KW-0812">Transmembrane</keyword>
<reference evidence="3 4" key="1">
    <citation type="submission" date="2019-03" db="EMBL/GenBank/DDBJ databases">
        <title>Genomic Encyclopedia of Type Strains, Phase IV (KMG-IV): sequencing the most valuable type-strain genomes for metagenomic binning, comparative biology and taxonomic classification.</title>
        <authorList>
            <person name="Goeker M."/>
        </authorList>
    </citation>
    <scope>NUCLEOTIDE SEQUENCE [LARGE SCALE GENOMIC DNA]</scope>
    <source>
        <strain evidence="3 4">DSM 23802</strain>
    </source>
</reference>
<feature type="transmembrane region" description="Helical" evidence="1">
    <location>
        <begin position="6"/>
        <end position="24"/>
    </location>
</feature>
<dbReference type="PANTHER" id="PTHR38034">
    <property type="entry name" value="INNER MEMBRANE PROTEIN YPJD"/>
    <property type="match status" value="1"/>
</dbReference>
<name>A0A4R3KJB7_9BACI</name>
<dbReference type="Pfam" id="PF01578">
    <property type="entry name" value="Cytochrom_C_asm"/>
    <property type="match status" value="1"/>
</dbReference>
<organism evidence="3 4">
    <name type="scientific">Tepidibacillus fermentans</name>
    <dbReference type="NCBI Taxonomy" id="1281767"/>
    <lineage>
        <taxon>Bacteria</taxon>
        <taxon>Bacillati</taxon>
        <taxon>Bacillota</taxon>
        <taxon>Bacilli</taxon>
        <taxon>Bacillales</taxon>
        <taxon>Bacillaceae</taxon>
        <taxon>Tepidibacillus</taxon>
    </lineage>
</organism>
<dbReference type="PANTHER" id="PTHR38034:SF1">
    <property type="entry name" value="INNER MEMBRANE PROTEIN YPJD"/>
    <property type="match status" value="1"/>
</dbReference>
<proteinExistence type="predicted"/>
<dbReference type="AlphaFoldDB" id="A0A4R3KJB7"/>
<dbReference type="Proteomes" id="UP000295788">
    <property type="component" value="Unassembled WGS sequence"/>
</dbReference>
<feature type="transmembrane region" description="Helical" evidence="1">
    <location>
        <begin position="92"/>
        <end position="112"/>
    </location>
</feature>
<feature type="transmembrane region" description="Helical" evidence="1">
    <location>
        <begin position="63"/>
        <end position="85"/>
    </location>
</feature>